<evidence type="ECO:0000256" key="1">
    <source>
        <dbReference type="ARBA" id="ARBA00004836"/>
    </source>
</evidence>
<dbReference type="EMBL" id="BAFF01000020">
    <property type="protein sequence ID" value="GAB53767.1"/>
    <property type="molecule type" value="Genomic_DNA"/>
</dbReference>
<dbReference type="InterPro" id="IPR050575">
    <property type="entry name" value="BMC_shell"/>
</dbReference>
<dbReference type="PANTHER" id="PTHR33941">
    <property type="entry name" value="PROPANEDIOL UTILIZATION PROTEIN PDUA"/>
    <property type="match status" value="1"/>
</dbReference>
<feature type="domain" description="BMC" evidence="6">
    <location>
        <begin position="5"/>
        <end position="90"/>
    </location>
</feature>
<dbReference type="Proteomes" id="UP000010297">
    <property type="component" value="Unassembled WGS sequence"/>
</dbReference>
<evidence type="ECO:0000313" key="9">
    <source>
        <dbReference type="Proteomes" id="UP000010297"/>
    </source>
</evidence>
<dbReference type="Gene3D" id="3.30.70.1710">
    <property type="match status" value="1"/>
</dbReference>
<evidence type="ECO:0000256" key="4">
    <source>
        <dbReference type="PROSITE-ProRule" id="PRU01278"/>
    </source>
</evidence>
<accession>H5V709</accession>
<name>H5V709_ATLHE</name>
<dbReference type="PANTHER" id="PTHR33941:SF11">
    <property type="entry name" value="BACTERIAL MICROCOMPARTMENT SHELL PROTEIN PDUJ"/>
    <property type="match status" value="1"/>
</dbReference>
<evidence type="ECO:0000256" key="5">
    <source>
        <dbReference type="SAM" id="MobiDB-lite"/>
    </source>
</evidence>
<feature type="compositionally biased region" description="Basic residues" evidence="5">
    <location>
        <begin position="172"/>
        <end position="181"/>
    </location>
</feature>
<organism evidence="8 9">
    <name type="scientific">Atlantibacter hermannii NBRC 105704</name>
    <dbReference type="NCBI Taxonomy" id="1115512"/>
    <lineage>
        <taxon>Bacteria</taxon>
        <taxon>Pseudomonadati</taxon>
        <taxon>Pseudomonadota</taxon>
        <taxon>Gammaproteobacteria</taxon>
        <taxon>Enterobacterales</taxon>
        <taxon>Enterobacteriaceae</taxon>
        <taxon>Atlantibacter</taxon>
    </lineage>
</organism>
<protein>
    <submittedName>
        <fullName evidence="8">Uncharacterized protein</fullName>
    </submittedName>
</protein>
<dbReference type="InterPro" id="IPR037233">
    <property type="entry name" value="CcmK-like_sf"/>
</dbReference>
<dbReference type="SUPFAM" id="SSF143414">
    <property type="entry name" value="CcmK-like"/>
    <property type="match status" value="1"/>
</dbReference>
<reference evidence="8 9" key="1">
    <citation type="submission" date="2012-02" db="EMBL/GenBank/DDBJ databases">
        <title>Whole genome shotgun sequence of Escherichia hermannii NBRC 105704.</title>
        <authorList>
            <person name="Yoshida I."/>
            <person name="Hosoyama A."/>
            <person name="Tsuchikane K."/>
            <person name="Katsumata H."/>
            <person name="Yamazaki S."/>
            <person name="Fujita N."/>
        </authorList>
    </citation>
    <scope>NUCLEOTIDE SEQUENCE [LARGE SCALE GENOMIC DNA]</scope>
    <source>
        <strain evidence="8 9">NBRC 105704</strain>
    </source>
</reference>
<evidence type="ECO:0000256" key="2">
    <source>
        <dbReference type="ARBA" id="ARBA00024322"/>
    </source>
</evidence>
<dbReference type="PROSITE" id="PS51931">
    <property type="entry name" value="BMC_CP"/>
    <property type="match status" value="1"/>
</dbReference>
<keyword evidence="9" id="KW-1185">Reference proteome</keyword>
<evidence type="ECO:0000256" key="3">
    <source>
        <dbReference type="ARBA" id="ARBA00024446"/>
    </source>
</evidence>
<dbReference type="Pfam" id="PF00936">
    <property type="entry name" value="BMC"/>
    <property type="match status" value="1"/>
</dbReference>
<dbReference type="AlphaFoldDB" id="H5V709"/>
<gene>
    <name evidence="8" type="ORF">EH105704_20_00260</name>
</gene>
<feature type="region of interest" description="Disordered" evidence="5">
    <location>
        <begin position="96"/>
        <end position="181"/>
    </location>
</feature>
<dbReference type="CDD" id="cd07045">
    <property type="entry name" value="BMC_CcmK_like"/>
    <property type="match status" value="1"/>
</dbReference>
<dbReference type="eggNOG" id="COG4577">
    <property type="taxonomic scope" value="Bacteria"/>
</dbReference>
<dbReference type="PROSITE" id="PS51930">
    <property type="entry name" value="BMC_2"/>
    <property type="match status" value="1"/>
</dbReference>
<feature type="domain" description="BMC circularly permuted" evidence="7">
    <location>
        <begin position="1"/>
        <end position="82"/>
    </location>
</feature>
<dbReference type="InterPro" id="IPR044870">
    <property type="entry name" value="BMC_CP"/>
</dbReference>
<evidence type="ECO:0000313" key="8">
    <source>
        <dbReference type="EMBL" id="GAB53767.1"/>
    </source>
</evidence>
<sequence length="181" mass="18507">MSGQSLGLIETVGMAAAVEAADAAMKSANVNLVGYELTKGGGMVTVKLEGEIGAINAAVAAAISAASRVGSVYAHKVIARTAQYIEHIIHSSETVGVAQPEPAAPAVEPAPQAEDAPSTSIPVVNVDTESSASCMDIIEEAPQAEEQPQPEQPAPEKHEAGQPDAPQESPRKAPRPGGKKR</sequence>
<comment type="similarity">
    <text evidence="4">Belongs to the bacterial microcompartments protein family.</text>
</comment>
<proteinExistence type="inferred from homology"/>
<feature type="compositionally biased region" description="Polar residues" evidence="5">
    <location>
        <begin position="118"/>
        <end position="133"/>
    </location>
</feature>
<dbReference type="SMART" id="SM00877">
    <property type="entry name" value="BMC"/>
    <property type="match status" value="1"/>
</dbReference>
<keyword evidence="3" id="KW-1283">Bacterial microcompartment</keyword>
<dbReference type="InterPro" id="IPR000249">
    <property type="entry name" value="BMC_dom"/>
</dbReference>
<comment type="caution">
    <text evidence="8">The sequence shown here is derived from an EMBL/GenBank/DDBJ whole genome shotgun (WGS) entry which is preliminary data.</text>
</comment>
<dbReference type="InterPro" id="IPR044872">
    <property type="entry name" value="CcmK/CsoS1_BMC"/>
</dbReference>
<comment type="subcellular location">
    <subcellularLocation>
        <location evidence="2">Bacterial microcompartment</location>
    </subcellularLocation>
</comment>
<dbReference type="RefSeq" id="WP_002438290.1">
    <property type="nucleotide sequence ID" value="NZ_BAFF01000020.1"/>
</dbReference>
<feature type="compositionally biased region" description="Low complexity" evidence="5">
    <location>
        <begin position="97"/>
        <end position="117"/>
    </location>
</feature>
<dbReference type="GeneID" id="92830024"/>
<evidence type="ECO:0000259" key="7">
    <source>
        <dbReference type="PROSITE" id="PS51931"/>
    </source>
</evidence>
<comment type="pathway">
    <text evidence="1">Polyol metabolism; 1,2-propanediol degradation.</text>
</comment>
<dbReference type="GO" id="GO:0031469">
    <property type="term" value="C:bacterial microcompartment"/>
    <property type="evidence" value="ECO:0007669"/>
    <property type="project" value="UniProtKB-SubCell"/>
</dbReference>
<evidence type="ECO:0000259" key="6">
    <source>
        <dbReference type="PROSITE" id="PS51930"/>
    </source>
</evidence>